<feature type="compositionally biased region" description="Basic and acidic residues" evidence="1">
    <location>
        <begin position="199"/>
        <end position="214"/>
    </location>
</feature>
<dbReference type="Pfam" id="PF12776">
    <property type="entry name" value="Myb_DNA-bind_3"/>
    <property type="match status" value="1"/>
</dbReference>
<evidence type="ECO:0000313" key="4">
    <source>
        <dbReference type="Proteomes" id="UP000054144"/>
    </source>
</evidence>
<dbReference type="AlphaFoldDB" id="A0A0D7A9F8"/>
<dbReference type="EMBL" id="KN881930">
    <property type="protein sequence ID" value="KIY47647.1"/>
    <property type="molecule type" value="Genomic_DNA"/>
</dbReference>
<dbReference type="InterPro" id="IPR024752">
    <property type="entry name" value="Myb/SANT-like_dom"/>
</dbReference>
<name>A0A0D7A9F8_9AGAR</name>
<evidence type="ECO:0000313" key="3">
    <source>
        <dbReference type="EMBL" id="KIY47647.1"/>
    </source>
</evidence>
<keyword evidence="4" id="KW-1185">Reference proteome</keyword>
<dbReference type="OrthoDB" id="3186724at2759"/>
<reference evidence="3 4" key="1">
    <citation type="journal article" date="2015" name="Fungal Genet. Biol.">
        <title>Evolution of novel wood decay mechanisms in Agaricales revealed by the genome sequences of Fistulina hepatica and Cylindrobasidium torrendii.</title>
        <authorList>
            <person name="Floudas D."/>
            <person name="Held B.W."/>
            <person name="Riley R."/>
            <person name="Nagy L.G."/>
            <person name="Koehler G."/>
            <person name="Ransdell A.S."/>
            <person name="Younus H."/>
            <person name="Chow J."/>
            <person name="Chiniquy J."/>
            <person name="Lipzen A."/>
            <person name="Tritt A."/>
            <person name="Sun H."/>
            <person name="Haridas S."/>
            <person name="LaButti K."/>
            <person name="Ohm R.A."/>
            <person name="Kues U."/>
            <person name="Blanchette R.A."/>
            <person name="Grigoriev I.V."/>
            <person name="Minto R.E."/>
            <person name="Hibbett D.S."/>
        </authorList>
    </citation>
    <scope>NUCLEOTIDE SEQUENCE [LARGE SCALE GENOMIC DNA]</scope>
    <source>
        <strain evidence="3 4">ATCC 64428</strain>
    </source>
</reference>
<accession>A0A0D7A9F8</accession>
<gene>
    <name evidence="3" type="ORF">FISHEDRAFT_59506</name>
</gene>
<proteinExistence type="predicted"/>
<protein>
    <recommendedName>
        <fullName evidence="2">Myb/SANT-like domain-containing protein</fullName>
    </recommendedName>
</protein>
<evidence type="ECO:0000259" key="2">
    <source>
        <dbReference type="Pfam" id="PF12776"/>
    </source>
</evidence>
<sequence>MADTPDSILNSDEDLTVDITENYGKPDASAHWTDKETAVLLNSLVVHKSEAEDGGNFTNPTYQKVLDTAHLCHVMKGGPKTIKVLQNKIALFQSTYFVVCAVRNNSGWAWDDKLGANISQPEQYSTWQEYVAHHKKAKPFKNRGWAWLPKMDALFDSTIAHGGGVFHPGRRGRKQDAVASHHAASIQVEPSLSPAPVEDGTRDESPDAPQNKDEVDCELASVWARDPSMPPEELNDDDTEDQDHPAKCLRATPLPRQLVSATPAQPLTSSRPASSRRKTALGGMSKDEMLGLQQASGTASAPPPATIVTLTPSTLSRCTLASVDDTTLSPTTLQRTDATTRLLSYETWLSAMDKVLILELFEEKNAAVSSYRTLCVNVEKDPDLASVHCCEACGGTNGLSWDGGVKWYGTGIKWFWL</sequence>
<dbReference type="Proteomes" id="UP000054144">
    <property type="component" value="Unassembled WGS sequence"/>
</dbReference>
<evidence type="ECO:0000256" key="1">
    <source>
        <dbReference type="SAM" id="MobiDB-lite"/>
    </source>
</evidence>
<feature type="region of interest" description="Disordered" evidence="1">
    <location>
        <begin position="165"/>
        <end position="281"/>
    </location>
</feature>
<feature type="compositionally biased region" description="Polar residues" evidence="1">
    <location>
        <begin position="259"/>
        <end position="273"/>
    </location>
</feature>
<organism evidence="3 4">
    <name type="scientific">Fistulina hepatica ATCC 64428</name>
    <dbReference type="NCBI Taxonomy" id="1128425"/>
    <lineage>
        <taxon>Eukaryota</taxon>
        <taxon>Fungi</taxon>
        <taxon>Dikarya</taxon>
        <taxon>Basidiomycota</taxon>
        <taxon>Agaricomycotina</taxon>
        <taxon>Agaricomycetes</taxon>
        <taxon>Agaricomycetidae</taxon>
        <taxon>Agaricales</taxon>
        <taxon>Fistulinaceae</taxon>
        <taxon>Fistulina</taxon>
    </lineage>
</organism>
<feature type="domain" description="Myb/SANT-like" evidence="2">
    <location>
        <begin position="31"/>
        <end position="113"/>
    </location>
</feature>